<accession>A0ABV4TZB4</accession>
<dbReference type="RefSeq" id="WP_373656712.1">
    <property type="nucleotide sequence ID" value="NZ_JBGUAW010000009.1"/>
</dbReference>
<reference evidence="11 12" key="1">
    <citation type="submission" date="2024-08" db="EMBL/GenBank/DDBJ databases">
        <title>Whole-genome sequencing of halo(alkali)philic microorganisms from hypersaline lakes.</title>
        <authorList>
            <person name="Sorokin D.Y."/>
            <person name="Merkel A.Y."/>
            <person name="Messina E."/>
            <person name="Yakimov M."/>
        </authorList>
    </citation>
    <scope>NUCLEOTIDE SEQUENCE [LARGE SCALE GENOMIC DNA]</scope>
    <source>
        <strain evidence="11 12">Cl-TMA</strain>
    </source>
</reference>
<dbReference type="PRINTS" id="PR00601">
    <property type="entry name" value="BACFERRITIN"/>
</dbReference>
<keyword evidence="11" id="KW-0560">Oxidoreductase</keyword>
<dbReference type="InterPro" id="IPR009078">
    <property type="entry name" value="Ferritin-like_SF"/>
</dbReference>
<evidence type="ECO:0000256" key="3">
    <source>
        <dbReference type="ARBA" id="ARBA00022434"/>
    </source>
</evidence>
<keyword evidence="5 8" id="KW-0479">Metal-binding</keyword>
<dbReference type="GO" id="GO:0004322">
    <property type="term" value="F:ferroxidase activity"/>
    <property type="evidence" value="ECO:0007669"/>
    <property type="project" value="UniProtKB-EC"/>
</dbReference>
<dbReference type="PIRSF" id="PIRSF002560">
    <property type="entry name" value="Bacterioferritin"/>
    <property type="match status" value="1"/>
</dbReference>
<name>A0ABV4TZB4_9GAMM</name>
<dbReference type="Gene3D" id="1.20.1260.10">
    <property type="match status" value="1"/>
</dbReference>
<evidence type="ECO:0000256" key="4">
    <source>
        <dbReference type="ARBA" id="ARBA00022617"/>
    </source>
</evidence>
<sequence length="157" mass="18114">MQGDAKVVEYLNRVLTNELTAINQYFMHAKICEDWGLKHLASATRSESIDEMRHAERLMERVLFLEGLPNLQDLNKLKVGEDVEEQLRADLRLEGEAIPLLREAITYCRDQHDEGSKEILQHILDDEEAHVDFLETQLALIEKVGIQNYLQSQMEPG</sequence>
<dbReference type="InterPro" id="IPR012347">
    <property type="entry name" value="Ferritin-like"/>
</dbReference>
<dbReference type="InterPro" id="IPR009040">
    <property type="entry name" value="Ferritin-like_diiron"/>
</dbReference>
<dbReference type="SUPFAM" id="SSF47240">
    <property type="entry name" value="Ferritin-like"/>
    <property type="match status" value="1"/>
</dbReference>
<comment type="function">
    <text evidence="8">Iron-storage protein, whose ferroxidase center binds Fe(2+), oxidizes it using dioxygen to Fe(3+), and participates in the subsequent Fe(3+) oxide mineral core formation within the central cavity of the BFR protein shell.</text>
</comment>
<evidence type="ECO:0000313" key="11">
    <source>
        <dbReference type="EMBL" id="MFA9461925.1"/>
    </source>
</evidence>
<dbReference type="Pfam" id="PF00210">
    <property type="entry name" value="Ferritin"/>
    <property type="match status" value="1"/>
</dbReference>
<evidence type="ECO:0000256" key="8">
    <source>
        <dbReference type="PIRNR" id="PIRNR002560"/>
    </source>
</evidence>
<dbReference type="PROSITE" id="PS50905">
    <property type="entry name" value="FERRITIN_LIKE"/>
    <property type="match status" value="1"/>
</dbReference>
<evidence type="ECO:0000256" key="7">
    <source>
        <dbReference type="ARBA" id="ARBA00036243"/>
    </source>
</evidence>
<keyword evidence="4 9" id="KW-0349">Heme</keyword>
<comment type="caution">
    <text evidence="11">The sequence shown here is derived from an EMBL/GenBank/DDBJ whole genome shotgun (WGS) entry which is preliminary data.</text>
</comment>
<dbReference type="EC" id="1.16.3.1" evidence="8"/>
<evidence type="ECO:0000256" key="1">
    <source>
        <dbReference type="ARBA" id="ARBA00001970"/>
    </source>
</evidence>
<evidence type="ECO:0000256" key="9">
    <source>
        <dbReference type="RuleBase" id="RU000623"/>
    </source>
</evidence>
<dbReference type="PANTHER" id="PTHR30295:SF0">
    <property type="entry name" value="BACTERIOFERRITIN"/>
    <property type="match status" value="1"/>
</dbReference>
<dbReference type="PROSITE" id="PS00549">
    <property type="entry name" value="BACTERIOFERRITIN"/>
    <property type="match status" value="1"/>
</dbReference>
<proteinExistence type="inferred from homology"/>
<organism evidence="11 12">
    <name type="scientific">Thiohalorhabdus methylotrophus</name>
    <dbReference type="NCBI Taxonomy" id="3242694"/>
    <lineage>
        <taxon>Bacteria</taxon>
        <taxon>Pseudomonadati</taxon>
        <taxon>Pseudomonadota</taxon>
        <taxon>Gammaproteobacteria</taxon>
        <taxon>Thiohalorhabdales</taxon>
        <taxon>Thiohalorhabdaceae</taxon>
        <taxon>Thiohalorhabdus</taxon>
    </lineage>
</organism>
<evidence type="ECO:0000313" key="12">
    <source>
        <dbReference type="Proteomes" id="UP001575181"/>
    </source>
</evidence>
<dbReference type="InterPro" id="IPR008331">
    <property type="entry name" value="Ferritin_DPS_dom"/>
</dbReference>
<comment type="cofactor">
    <cofactor evidence="1">
        <name>heme b</name>
        <dbReference type="ChEBI" id="CHEBI:60344"/>
    </cofactor>
</comment>
<evidence type="ECO:0000259" key="10">
    <source>
        <dbReference type="PROSITE" id="PS50905"/>
    </source>
</evidence>
<feature type="domain" description="Ferritin-like diiron" evidence="10">
    <location>
        <begin position="1"/>
        <end position="145"/>
    </location>
</feature>
<comment type="catalytic activity">
    <reaction evidence="7">
        <text>Fe(2+)(in) = Fe(2+)(out)</text>
        <dbReference type="Rhea" id="RHEA:28486"/>
        <dbReference type="ChEBI" id="CHEBI:29033"/>
    </reaction>
</comment>
<evidence type="ECO:0000256" key="2">
    <source>
        <dbReference type="ARBA" id="ARBA00008093"/>
    </source>
</evidence>
<evidence type="ECO:0000256" key="5">
    <source>
        <dbReference type="ARBA" id="ARBA00022723"/>
    </source>
</evidence>
<keyword evidence="3 8" id="KW-0409">Iron storage</keyword>
<comment type="similarity">
    <text evidence="2 8 9">Belongs to the bacterioferritin family.</text>
</comment>
<protein>
    <recommendedName>
        <fullName evidence="8 9">Bacterioferritin</fullName>
        <ecNumber evidence="8">1.16.3.1</ecNumber>
    </recommendedName>
</protein>
<keyword evidence="6 8" id="KW-0408">Iron</keyword>
<comment type="catalytic activity">
    <reaction evidence="8">
        <text>4 Fe(2+) + O2 + 4 H(+) = 4 Fe(3+) + 2 H2O</text>
        <dbReference type="Rhea" id="RHEA:11148"/>
        <dbReference type="ChEBI" id="CHEBI:15377"/>
        <dbReference type="ChEBI" id="CHEBI:15378"/>
        <dbReference type="ChEBI" id="CHEBI:15379"/>
        <dbReference type="ChEBI" id="CHEBI:29033"/>
        <dbReference type="ChEBI" id="CHEBI:29034"/>
        <dbReference type="EC" id="1.16.3.1"/>
    </reaction>
</comment>
<dbReference type="InterPro" id="IPR002024">
    <property type="entry name" value="Bacterioferritin"/>
</dbReference>
<keyword evidence="12" id="KW-1185">Reference proteome</keyword>
<dbReference type="CDD" id="cd00907">
    <property type="entry name" value="Bacterioferritin"/>
    <property type="match status" value="1"/>
</dbReference>
<dbReference type="EMBL" id="JBGUAW010000009">
    <property type="protein sequence ID" value="MFA9461925.1"/>
    <property type="molecule type" value="Genomic_DNA"/>
</dbReference>
<evidence type="ECO:0000256" key="6">
    <source>
        <dbReference type="ARBA" id="ARBA00023004"/>
    </source>
</evidence>
<dbReference type="NCBIfam" id="TIGR00754">
    <property type="entry name" value="bfr"/>
    <property type="match status" value="1"/>
</dbReference>
<gene>
    <name evidence="11" type="primary">bfr</name>
    <name evidence="11" type="ORF">ACERLL_13960</name>
</gene>
<dbReference type="Proteomes" id="UP001575181">
    <property type="component" value="Unassembled WGS sequence"/>
</dbReference>
<dbReference type="PANTHER" id="PTHR30295">
    <property type="entry name" value="BACTERIOFERRITIN"/>
    <property type="match status" value="1"/>
</dbReference>